<keyword evidence="3" id="KW-1185">Reference proteome</keyword>
<evidence type="ECO:0000259" key="1">
    <source>
        <dbReference type="Pfam" id="PF20995"/>
    </source>
</evidence>
<dbReference type="Pfam" id="PF20995">
    <property type="entry name" value="Tla3_C"/>
    <property type="match status" value="1"/>
</dbReference>
<comment type="caution">
    <text evidence="2">The sequence shown here is derived from an EMBL/GenBank/DDBJ whole genome shotgun (WGS) entry which is preliminary data.</text>
</comment>
<evidence type="ECO:0000313" key="2">
    <source>
        <dbReference type="EMBL" id="NML13366.1"/>
    </source>
</evidence>
<gene>
    <name evidence="2" type="ORF">HHL10_00030</name>
</gene>
<sequence>MDLCELSSLFADQRLGVTRRTLRLAWSEAHIDCLTTDARLGNTGAASWFMQMAIGAIASYREGGASAAVNLRDPAEASIVFVTPPSPEKIRSQQHIKGGDVFRHHGTPAIDPANYTQ</sequence>
<dbReference type="AlphaFoldDB" id="A0A848F457"/>
<protein>
    <submittedName>
        <fullName evidence="2">DUF2875 family protein</fullName>
    </submittedName>
</protein>
<name>A0A848F457_9BURK</name>
<reference evidence="2 3" key="1">
    <citation type="submission" date="2020-04" db="EMBL/GenBank/DDBJ databases">
        <title>Azohydromonas sp. isolated from soil.</title>
        <authorList>
            <person name="Dahal R.H."/>
        </authorList>
    </citation>
    <scope>NUCLEOTIDE SEQUENCE [LARGE SCALE GENOMIC DNA]</scope>
    <source>
        <strain evidence="2 3">G-1-1-14</strain>
    </source>
</reference>
<organism evidence="2 3">
    <name type="scientific">Azohydromonas caseinilytica</name>
    <dbReference type="NCBI Taxonomy" id="2728836"/>
    <lineage>
        <taxon>Bacteria</taxon>
        <taxon>Pseudomonadati</taxon>
        <taxon>Pseudomonadota</taxon>
        <taxon>Betaproteobacteria</taxon>
        <taxon>Burkholderiales</taxon>
        <taxon>Sphaerotilaceae</taxon>
        <taxon>Azohydromonas</taxon>
    </lineage>
</organism>
<dbReference type="RefSeq" id="WP_169158307.1">
    <property type="nucleotide sequence ID" value="NZ_JABBFW010000001.1"/>
</dbReference>
<feature type="domain" description="Type VI lipase adapter protein Tla3 C-terminal" evidence="1">
    <location>
        <begin position="37"/>
        <end position="84"/>
    </location>
</feature>
<evidence type="ECO:0000313" key="3">
    <source>
        <dbReference type="Proteomes" id="UP000574067"/>
    </source>
</evidence>
<accession>A0A848F457</accession>
<proteinExistence type="predicted"/>
<dbReference type="EMBL" id="JABBFW010000001">
    <property type="protein sequence ID" value="NML13366.1"/>
    <property type="molecule type" value="Genomic_DNA"/>
</dbReference>
<dbReference type="Proteomes" id="UP000574067">
    <property type="component" value="Unassembled WGS sequence"/>
</dbReference>
<dbReference type="InterPro" id="IPR048303">
    <property type="entry name" value="Tla3_C"/>
</dbReference>